<dbReference type="EMBL" id="JOTN01000003">
    <property type="protein sequence ID" value="KEK20390.1"/>
    <property type="molecule type" value="Genomic_DNA"/>
</dbReference>
<evidence type="ECO:0000313" key="1">
    <source>
        <dbReference type="EMBL" id="KEK20390.1"/>
    </source>
</evidence>
<sequence>MGDFKQGILPHWDYMWKDKSGKRLVGMVLHTEKHVQVKKTIAQLQKAYERELELILSVKYKHTFRKIEGKIVHFDEDAPVFTLQGMDDHIHHIFIEHVLRIEYRS</sequence>
<protein>
    <recommendedName>
        <fullName evidence="3">YolD-like protein</fullName>
    </recommendedName>
</protein>
<name>A0A073K1M7_9BACI</name>
<organism evidence="1 2">
    <name type="scientific">Bacillus manliponensis</name>
    <dbReference type="NCBI Taxonomy" id="574376"/>
    <lineage>
        <taxon>Bacteria</taxon>
        <taxon>Bacillati</taxon>
        <taxon>Bacillota</taxon>
        <taxon>Bacilli</taxon>
        <taxon>Bacillales</taxon>
        <taxon>Bacillaceae</taxon>
        <taxon>Bacillus</taxon>
        <taxon>Bacillus cereus group</taxon>
    </lineage>
</organism>
<proteinExistence type="predicted"/>
<dbReference type="STRING" id="574376.BAMA_13275"/>
<comment type="caution">
    <text evidence="1">The sequence shown here is derived from an EMBL/GenBank/DDBJ whole genome shotgun (WGS) entry which is preliminary data.</text>
</comment>
<dbReference type="RefSeq" id="WP_034636356.1">
    <property type="nucleotide sequence ID" value="NZ_CBCSJC010000004.1"/>
</dbReference>
<dbReference type="Proteomes" id="UP000027822">
    <property type="component" value="Unassembled WGS sequence"/>
</dbReference>
<keyword evidence="2" id="KW-1185">Reference proteome</keyword>
<accession>A0A073K1M7</accession>
<evidence type="ECO:0008006" key="3">
    <source>
        <dbReference type="Google" id="ProtNLM"/>
    </source>
</evidence>
<gene>
    <name evidence="1" type="ORF">BAMA_13275</name>
</gene>
<dbReference type="AlphaFoldDB" id="A0A073K1M7"/>
<reference evidence="1 2" key="1">
    <citation type="submission" date="2014-06" db="EMBL/GenBank/DDBJ databases">
        <title>Draft genome sequence of Bacillus manliponensis JCM 15802 (MCCC 1A00708).</title>
        <authorList>
            <person name="Lai Q."/>
            <person name="Liu Y."/>
            <person name="Shao Z."/>
        </authorList>
    </citation>
    <scope>NUCLEOTIDE SEQUENCE [LARGE SCALE GENOMIC DNA]</scope>
    <source>
        <strain evidence="1 2">JCM 15802</strain>
    </source>
</reference>
<evidence type="ECO:0000313" key="2">
    <source>
        <dbReference type="Proteomes" id="UP000027822"/>
    </source>
</evidence>
<dbReference type="OrthoDB" id="2868170at2"/>